<dbReference type="OrthoDB" id="9806939at2"/>
<proteinExistence type="inferred from homology"/>
<dbReference type="Gene3D" id="2.40.50.100">
    <property type="match status" value="1"/>
</dbReference>
<dbReference type="PANTHER" id="PTHR30469">
    <property type="entry name" value="MULTIDRUG RESISTANCE PROTEIN MDTA"/>
    <property type="match status" value="1"/>
</dbReference>
<organism evidence="4 5">
    <name type="scientific">Reichenbachiella faecimaris</name>
    <dbReference type="NCBI Taxonomy" id="692418"/>
    <lineage>
        <taxon>Bacteria</taxon>
        <taxon>Pseudomonadati</taxon>
        <taxon>Bacteroidota</taxon>
        <taxon>Cytophagia</taxon>
        <taxon>Cytophagales</taxon>
        <taxon>Reichenbachiellaceae</taxon>
        <taxon>Reichenbachiella</taxon>
    </lineage>
</organism>
<dbReference type="SUPFAM" id="SSF111369">
    <property type="entry name" value="HlyD-like secretion proteins"/>
    <property type="match status" value="1"/>
</dbReference>
<feature type="coiled-coil region" evidence="2">
    <location>
        <begin position="158"/>
        <end position="192"/>
    </location>
</feature>
<reference evidence="4 5" key="1">
    <citation type="submission" date="2017-04" db="EMBL/GenBank/DDBJ databases">
        <authorList>
            <person name="Afonso C.L."/>
            <person name="Miller P.J."/>
            <person name="Scott M.A."/>
            <person name="Spackman E."/>
            <person name="Goraichik I."/>
            <person name="Dimitrov K.M."/>
            <person name="Suarez D.L."/>
            <person name="Swayne D.E."/>
        </authorList>
    </citation>
    <scope>NUCLEOTIDE SEQUENCE [LARGE SCALE GENOMIC DNA]</scope>
    <source>
        <strain evidence="4 5">DSM 26133</strain>
    </source>
</reference>
<feature type="domain" description="Multidrug resistance protein MdtA-like barrel-sandwich hybrid" evidence="3">
    <location>
        <begin position="94"/>
        <end position="215"/>
    </location>
</feature>
<dbReference type="RefSeq" id="WP_139793765.1">
    <property type="nucleotide sequence ID" value="NZ_FWYF01000001.1"/>
</dbReference>
<evidence type="ECO:0000256" key="1">
    <source>
        <dbReference type="ARBA" id="ARBA00009477"/>
    </source>
</evidence>
<dbReference type="Pfam" id="PF25917">
    <property type="entry name" value="BSH_RND"/>
    <property type="match status" value="1"/>
</dbReference>
<feature type="coiled-coil region" evidence="2">
    <location>
        <begin position="24"/>
        <end position="51"/>
    </location>
</feature>
<evidence type="ECO:0000256" key="2">
    <source>
        <dbReference type="SAM" id="Coils"/>
    </source>
</evidence>
<evidence type="ECO:0000313" key="5">
    <source>
        <dbReference type="Proteomes" id="UP000192472"/>
    </source>
</evidence>
<dbReference type="Proteomes" id="UP000192472">
    <property type="component" value="Unassembled WGS sequence"/>
</dbReference>
<dbReference type="GO" id="GO:0015562">
    <property type="term" value="F:efflux transmembrane transporter activity"/>
    <property type="evidence" value="ECO:0007669"/>
    <property type="project" value="TreeGrafter"/>
</dbReference>
<protein>
    <submittedName>
        <fullName evidence="4">RND family efflux transporter, MFP subunit</fullName>
    </submittedName>
</protein>
<dbReference type="PANTHER" id="PTHR30469:SF15">
    <property type="entry name" value="HLYD FAMILY OF SECRETION PROTEINS"/>
    <property type="match status" value="1"/>
</dbReference>
<keyword evidence="2" id="KW-0175">Coiled coil</keyword>
<dbReference type="Gene3D" id="1.10.287.470">
    <property type="entry name" value="Helix hairpin bin"/>
    <property type="match status" value="1"/>
</dbReference>
<dbReference type="STRING" id="692418.SAMN04488029_1295"/>
<keyword evidence="5" id="KW-1185">Reference proteome</keyword>
<dbReference type="EMBL" id="FWYF01000001">
    <property type="protein sequence ID" value="SMD32935.1"/>
    <property type="molecule type" value="Genomic_DNA"/>
</dbReference>
<dbReference type="Gene3D" id="2.40.30.170">
    <property type="match status" value="1"/>
</dbReference>
<dbReference type="PROSITE" id="PS51257">
    <property type="entry name" value="PROKAR_LIPOPROTEIN"/>
    <property type="match status" value="1"/>
</dbReference>
<comment type="similarity">
    <text evidence="1">Belongs to the membrane fusion protein (MFP) (TC 8.A.1) family.</text>
</comment>
<name>A0A1W2G8C1_REIFA</name>
<sequence>MTKYIYLLAIVILASACGGGESDLDAKKESLSELKSQSVELQAQIKALEKEIAESDPSFLEATNNSVLVTAITVKPEAFLHKIEIRGGVESRTNVTVSAKVPGEIKTVYVKEGQRVKAGQALMVLDDEVTRNNIAELETALELAIIVAEKQANLWEKNIGTEIQYLQAKNNKESLERKLTTAKSQLRQNRIEAPFSGTIDAVIAKKGEMAQPGMPLLRIVNPDDVHVNADVSERYIGKFKKADPVEIYFPSQDKKLTSIIKSVGQVVNSQNRTFELEIYLPTLDFAVKPNQVVVLNLKDYQNDEAYILPTKLIQKDQMGSYVYEIVKNGDNTVAKKLHVETGLSFNNETEILKGVKKDQKIAFKGYRELSEGAMVKLLIEGATETNANTAAK</sequence>
<evidence type="ECO:0000313" key="4">
    <source>
        <dbReference type="EMBL" id="SMD32935.1"/>
    </source>
</evidence>
<dbReference type="Gene3D" id="2.40.420.20">
    <property type="match status" value="1"/>
</dbReference>
<dbReference type="GO" id="GO:1990281">
    <property type="term" value="C:efflux pump complex"/>
    <property type="evidence" value="ECO:0007669"/>
    <property type="project" value="TreeGrafter"/>
</dbReference>
<dbReference type="InterPro" id="IPR058625">
    <property type="entry name" value="MdtA-like_BSH"/>
</dbReference>
<dbReference type="NCBIfam" id="TIGR01730">
    <property type="entry name" value="RND_mfp"/>
    <property type="match status" value="1"/>
</dbReference>
<evidence type="ECO:0000259" key="3">
    <source>
        <dbReference type="Pfam" id="PF25917"/>
    </source>
</evidence>
<dbReference type="InterPro" id="IPR006143">
    <property type="entry name" value="RND_pump_MFP"/>
</dbReference>
<accession>A0A1W2G8C1</accession>
<gene>
    <name evidence="4" type="ORF">SAMN04488029_1295</name>
</gene>
<dbReference type="AlphaFoldDB" id="A0A1W2G8C1"/>